<evidence type="ECO:0000313" key="3">
    <source>
        <dbReference type="EMBL" id="KYG35161.1"/>
    </source>
</evidence>
<organism evidence="3 4">
    <name type="scientific">Alkalihalobacillus trypoxylicola</name>
    <dbReference type="NCBI Taxonomy" id="519424"/>
    <lineage>
        <taxon>Bacteria</taxon>
        <taxon>Bacillati</taxon>
        <taxon>Bacillota</taxon>
        <taxon>Bacilli</taxon>
        <taxon>Bacillales</taxon>
        <taxon>Bacillaceae</taxon>
        <taxon>Alkalihalobacillus</taxon>
    </lineage>
</organism>
<feature type="transmembrane region" description="Helical" evidence="2">
    <location>
        <begin position="55"/>
        <end position="76"/>
    </location>
</feature>
<gene>
    <name evidence="3" type="ORF">AZF04_02150</name>
</gene>
<name>A0A162FAL4_9BACI</name>
<evidence type="ECO:0008006" key="5">
    <source>
        <dbReference type="Google" id="ProtNLM"/>
    </source>
</evidence>
<keyword evidence="2" id="KW-1133">Transmembrane helix</keyword>
<dbReference type="Proteomes" id="UP000075806">
    <property type="component" value="Unassembled WGS sequence"/>
</dbReference>
<dbReference type="OrthoDB" id="47652at2"/>
<keyword evidence="2" id="KW-0812">Transmembrane</keyword>
<dbReference type="AlphaFoldDB" id="A0A162FAL4"/>
<evidence type="ECO:0000256" key="2">
    <source>
        <dbReference type="SAM" id="Phobius"/>
    </source>
</evidence>
<protein>
    <recommendedName>
        <fullName evidence="5">Cell division protein</fullName>
    </recommendedName>
</protein>
<reference evidence="3" key="1">
    <citation type="submission" date="2016-02" db="EMBL/GenBank/DDBJ databases">
        <title>Genome sequence of Bacillus trypoxylicola KCTC 13244(T).</title>
        <authorList>
            <person name="Jeong H."/>
            <person name="Park S.-H."/>
            <person name="Choi S.-K."/>
        </authorList>
    </citation>
    <scope>NUCLEOTIDE SEQUENCE [LARGE SCALE GENOMIC DNA]</scope>
    <source>
        <strain evidence="3">KCTC 13244</strain>
    </source>
</reference>
<evidence type="ECO:0000313" key="4">
    <source>
        <dbReference type="Proteomes" id="UP000075806"/>
    </source>
</evidence>
<dbReference type="PANTHER" id="PTHR33219">
    <property type="entry name" value="YLMG HOMOLOG PROTEIN 2, CHLOROPLASTIC"/>
    <property type="match status" value="1"/>
</dbReference>
<dbReference type="PANTHER" id="PTHR33219:SF14">
    <property type="entry name" value="PROTEIN COFACTOR ASSEMBLY OF COMPLEX C SUBUNIT B CCB3, CHLOROPLASTIC-RELATED"/>
    <property type="match status" value="1"/>
</dbReference>
<dbReference type="RefSeq" id="WP_061947364.1">
    <property type="nucleotide sequence ID" value="NZ_LTAO01000001.1"/>
</dbReference>
<keyword evidence="4" id="KW-1185">Reference proteome</keyword>
<feature type="transmembrane region" description="Helical" evidence="2">
    <location>
        <begin position="12"/>
        <end position="29"/>
    </location>
</feature>
<accession>A0A162FAL4</accession>
<comment type="similarity">
    <text evidence="1">Belongs to the YggT family.</text>
</comment>
<proteinExistence type="inferred from homology"/>
<dbReference type="Pfam" id="PF02325">
    <property type="entry name" value="CCB3_YggT"/>
    <property type="match status" value="1"/>
</dbReference>
<sequence length="86" mass="9892">MLVTIGQIIHQAMTIYSFFIIAYILMSWFPNARESSFGQFIGRIVEPYLEPFRKFIPPFAMIDFSPIVAIIVLRLAMNGVRAIFGF</sequence>
<dbReference type="InterPro" id="IPR003425">
    <property type="entry name" value="CCB3/YggT"/>
</dbReference>
<dbReference type="GO" id="GO:0016020">
    <property type="term" value="C:membrane"/>
    <property type="evidence" value="ECO:0007669"/>
    <property type="project" value="InterPro"/>
</dbReference>
<dbReference type="STRING" id="519424.AZF04_02150"/>
<dbReference type="EMBL" id="LTAO01000001">
    <property type="protein sequence ID" value="KYG35161.1"/>
    <property type="molecule type" value="Genomic_DNA"/>
</dbReference>
<evidence type="ECO:0000256" key="1">
    <source>
        <dbReference type="ARBA" id="ARBA00010894"/>
    </source>
</evidence>
<keyword evidence="2" id="KW-0472">Membrane</keyword>
<comment type="caution">
    <text evidence="3">The sequence shown here is derived from an EMBL/GenBank/DDBJ whole genome shotgun (WGS) entry which is preliminary data.</text>
</comment>